<dbReference type="AlphaFoldDB" id="A0A2V3XU80"/>
<dbReference type="RefSeq" id="WP_054345481.1">
    <property type="nucleotide sequence ID" value="NZ_QJKD01000026.1"/>
</dbReference>
<protein>
    <submittedName>
        <fullName evidence="1">Uncharacterized protein</fullName>
    </submittedName>
</protein>
<dbReference type="Proteomes" id="UP000248057">
    <property type="component" value="Unassembled WGS sequence"/>
</dbReference>
<dbReference type="EMBL" id="QJKD01000026">
    <property type="protein sequence ID" value="PXX44559.1"/>
    <property type="molecule type" value="Genomic_DNA"/>
</dbReference>
<gene>
    <name evidence="1" type="ORF">DFR60_12646</name>
</gene>
<comment type="caution">
    <text evidence="1">The sequence shown here is derived from an EMBL/GenBank/DDBJ whole genome shotgun (WGS) entry which is preliminary data.</text>
</comment>
<reference evidence="1 2" key="1">
    <citation type="submission" date="2018-05" db="EMBL/GenBank/DDBJ databases">
        <title>Genomic Encyclopedia of Type Strains, Phase IV (KMG-IV): sequencing the most valuable type-strain genomes for metagenomic binning, comparative biology and taxonomic classification.</title>
        <authorList>
            <person name="Goeker M."/>
        </authorList>
    </citation>
    <scope>NUCLEOTIDE SEQUENCE [LARGE SCALE GENOMIC DNA]</scope>
    <source>
        <strain evidence="1 2">DSM 24995</strain>
    </source>
</reference>
<keyword evidence="2" id="KW-1185">Reference proteome</keyword>
<evidence type="ECO:0000313" key="2">
    <source>
        <dbReference type="Proteomes" id="UP000248057"/>
    </source>
</evidence>
<sequence length="62" mass="7069">MTWFTDSVYEKMMTQRPNGRRDSAPPVPHSPACKGCPYKGQAPCVGYCIKQLKETKHTEPER</sequence>
<dbReference type="GeneID" id="86065328"/>
<organism evidence="1 2">
    <name type="scientific">Hungatella effluvii</name>
    <dbReference type="NCBI Taxonomy" id="1096246"/>
    <lineage>
        <taxon>Bacteria</taxon>
        <taxon>Bacillati</taxon>
        <taxon>Bacillota</taxon>
        <taxon>Clostridia</taxon>
        <taxon>Lachnospirales</taxon>
        <taxon>Lachnospiraceae</taxon>
        <taxon>Hungatella</taxon>
    </lineage>
</organism>
<evidence type="ECO:0000313" key="1">
    <source>
        <dbReference type="EMBL" id="PXX44559.1"/>
    </source>
</evidence>
<name>A0A2V3XU80_9FIRM</name>
<accession>A0A2V3XU80</accession>
<proteinExistence type="predicted"/>